<dbReference type="InterPro" id="IPR005624">
    <property type="entry name" value="PduO/GlcC-like"/>
</dbReference>
<name>A0ABU4RLM9_9HYPH</name>
<reference evidence="1 2" key="1">
    <citation type="submission" date="2023-11" db="EMBL/GenBank/DDBJ databases">
        <authorList>
            <person name="Bao R."/>
        </authorList>
    </citation>
    <scope>NUCLEOTIDE SEQUENCE [LARGE SCALE GENOMIC DNA]</scope>
    <source>
        <strain evidence="1 2">PJ23</strain>
    </source>
</reference>
<dbReference type="InterPro" id="IPR038084">
    <property type="entry name" value="PduO/GlcC-like_sf"/>
</dbReference>
<dbReference type="InterPro" id="IPR052517">
    <property type="entry name" value="GlcG_carb_metab_protein"/>
</dbReference>
<dbReference type="EMBL" id="JAXAFJ010000002">
    <property type="protein sequence ID" value="MDX6805715.1"/>
    <property type="molecule type" value="Genomic_DNA"/>
</dbReference>
<proteinExistence type="predicted"/>
<dbReference type="SUPFAM" id="SSF143744">
    <property type="entry name" value="GlcG-like"/>
    <property type="match status" value="1"/>
</dbReference>
<evidence type="ECO:0000313" key="2">
    <source>
        <dbReference type="Proteomes" id="UP001274321"/>
    </source>
</evidence>
<accession>A0ABU4RLM9</accession>
<dbReference type="Pfam" id="PF03928">
    <property type="entry name" value="HbpS-like"/>
    <property type="match status" value="1"/>
</dbReference>
<dbReference type="RefSeq" id="WP_319843817.1">
    <property type="nucleotide sequence ID" value="NZ_JAXAFJ010000002.1"/>
</dbReference>
<organism evidence="1 2">
    <name type="scientific">Terrihabitans rhizophilus</name>
    <dbReference type="NCBI Taxonomy" id="3092662"/>
    <lineage>
        <taxon>Bacteria</taxon>
        <taxon>Pseudomonadati</taxon>
        <taxon>Pseudomonadota</taxon>
        <taxon>Alphaproteobacteria</taxon>
        <taxon>Hyphomicrobiales</taxon>
        <taxon>Terrihabitans</taxon>
    </lineage>
</organism>
<keyword evidence="2" id="KW-1185">Reference proteome</keyword>
<evidence type="ECO:0000313" key="1">
    <source>
        <dbReference type="EMBL" id="MDX6805715.1"/>
    </source>
</evidence>
<protein>
    <submittedName>
        <fullName evidence="1">Heme-binding protein</fullName>
    </submittedName>
</protein>
<gene>
    <name evidence="1" type="ORF">SCD90_06540</name>
</gene>
<comment type="caution">
    <text evidence="1">The sequence shown here is derived from an EMBL/GenBank/DDBJ whole genome shotgun (WGS) entry which is preliminary data.</text>
</comment>
<dbReference type="PANTHER" id="PTHR34309:SF10">
    <property type="entry name" value="SLR1406 PROTEIN"/>
    <property type="match status" value="1"/>
</dbReference>
<dbReference type="Proteomes" id="UP001274321">
    <property type="component" value="Unassembled WGS sequence"/>
</dbReference>
<sequence length="143" mass="14385">MTDLNLAAARTIVDAAAAYAQDKGLKPLGIVVLDARGSVRAAITQDGGSLKRYEMAYGKANGAIALGLGTRTVFNYPEARRFFLSAAHTVTGPAIFFPGGVLVRDGDGALVGAVGISGDVSDNDEAAAMAGIEAAGFVGDPGA</sequence>
<dbReference type="Gene3D" id="3.30.450.150">
    <property type="entry name" value="Haem-degrading domain"/>
    <property type="match status" value="1"/>
</dbReference>
<dbReference type="PANTHER" id="PTHR34309">
    <property type="entry name" value="SLR1406 PROTEIN"/>
    <property type="match status" value="1"/>
</dbReference>